<dbReference type="HOGENOM" id="CLU_3374394_0_0_10"/>
<reference evidence="1 2" key="2">
    <citation type="journal article" date="2011" name="Stand. Genomic Sci.">
        <title>Complete genome sequence of Leadbetterella byssophila type strain (4M15).</title>
        <authorList>
            <person name="Abt B."/>
            <person name="Teshima H."/>
            <person name="Lucas S."/>
            <person name="Lapidus A."/>
            <person name="Del Rio T.G."/>
            <person name="Nolan M."/>
            <person name="Tice H."/>
            <person name="Cheng J.F."/>
            <person name="Pitluck S."/>
            <person name="Liolios K."/>
            <person name="Pagani I."/>
            <person name="Ivanova N."/>
            <person name="Mavromatis K."/>
            <person name="Pati A."/>
            <person name="Tapia R."/>
            <person name="Han C."/>
            <person name="Goodwin L."/>
            <person name="Chen A."/>
            <person name="Palaniappan K."/>
            <person name="Land M."/>
            <person name="Hauser L."/>
            <person name="Chang Y.J."/>
            <person name="Jeffries C.D."/>
            <person name="Rohde M."/>
            <person name="Goker M."/>
            <person name="Tindall B.J."/>
            <person name="Detter J.C."/>
            <person name="Woyke T."/>
            <person name="Bristow J."/>
            <person name="Eisen J.A."/>
            <person name="Markowitz V."/>
            <person name="Hugenholtz P."/>
            <person name="Klenk H.P."/>
            <person name="Kyrpides N.C."/>
        </authorList>
    </citation>
    <scope>NUCLEOTIDE SEQUENCE [LARGE SCALE GENOMIC DNA]</scope>
    <source>
        <strain evidence="2">DSM 17132 / JCM 16389 / KACC 11308 / NBRC 106382 / 4M15</strain>
    </source>
</reference>
<dbReference type="Proteomes" id="UP000007435">
    <property type="component" value="Chromosome"/>
</dbReference>
<reference key="1">
    <citation type="submission" date="2010-11" db="EMBL/GenBank/DDBJ databases">
        <title>The complete genome of Leadbetterella byssophila DSM 17132.</title>
        <authorList>
            <consortium name="US DOE Joint Genome Institute (JGI-PGF)"/>
            <person name="Lucas S."/>
            <person name="Copeland A."/>
            <person name="Lapidus A."/>
            <person name="Glavina del Rio T."/>
            <person name="Dalin E."/>
            <person name="Tice H."/>
            <person name="Bruce D."/>
            <person name="Goodwin L."/>
            <person name="Pitluck S."/>
            <person name="Kyrpides N."/>
            <person name="Mavromatis K."/>
            <person name="Ivanova N."/>
            <person name="Teshima H."/>
            <person name="Brettin T."/>
            <person name="Detter J.C."/>
            <person name="Han C."/>
            <person name="Tapia R."/>
            <person name="Land M."/>
            <person name="Hauser L."/>
            <person name="Markowitz V."/>
            <person name="Cheng J.-F."/>
            <person name="Hugenholtz P."/>
            <person name="Woyke T."/>
            <person name="Wu D."/>
            <person name="Tindall B."/>
            <person name="Pomrenke H.G."/>
            <person name="Brambilla E."/>
            <person name="Klenk H.-P."/>
            <person name="Eisen J.A."/>
        </authorList>
    </citation>
    <scope>NUCLEOTIDE SEQUENCE [LARGE SCALE GENOMIC DNA]</scope>
    <source>
        <strain>DSM 17132</strain>
    </source>
</reference>
<organism evidence="1 2">
    <name type="scientific">Leadbetterella byssophila (strain DSM 17132 / JCM 16389 / KACC 11308 / NBRC 106382 / 4M15)</name>
    <dbReference type="NCBI Taxonomy" id="649349"/>
    <lineage>
        <taxon>Bacteria</taxon>
        <taxon>Pseudomonadati</taxon>
        <taxon>Bacteroidota</taxon>
        <taxon>Cytophagia</taxon>
        <taxon>Cytophagales</taxon>
        <taxon>Leadbetterellaceae</taxon>
        <taxon>Leadbetterella</taxon>
    </lineage>
</organism>
<sequence>MTGKETPGITINFELFRYLDEDLNYLNTFLLSSH</sequence>
<keyword evidence="2" id="KW-1185">Reference proteome</keyword>
<protein>
    <submittedName>
        <fullName evidence="1">Uncharacterized protein</fullName>
    </submittedName>
</protein>
<evidence type="ECO:0000313" key="2">
    <source>
        <dbReference type="Proteomes" id="UP000007435"/>
    </source>
</evidence>
<dbReference type="AlphaFoldDB" id="E4RYK5"/>
<dbReference type="KEGG" id="lby:Lbys_3487"/>
<gene>
    <name evidence="1" type="ordered locus">Lbys_3487</name>
</gene>
<dbReference type="STRING" id="649349.Lbys_3487"/>
<accession>E4RYK5</accession>
<name>E4RYK5_LEAB4</name>
<evidence type="ECO:0000313" key="1">
    <source>
        <dbReference type="EMBL" id="ADQ19135.1"/>
    </source>
</evidence>
<dbReference type="EMBL" id="CP002305">
    <property type="protein sequence ID" value="ADQ19135.1"/>
    <property type="molecule type" value="Genomic_DNA"/>
</dbReference>
<proteinExistence type="predicted"/>